<sequence length="608" mass="67912">MQDYSCKTPLVDALLIIKSPHLFHVREAVRYEMSKAVLEHDKKASQIKQSNLNHLQRGLGLVQSKTLSIGNTVGFGTSEPRLRPKKKEGDNAVVCERLIRSLTPTRTRRRCTSLDNINHRIISTNKKDVQIKGRQSSSDIPALIKQNEKQASHLSREYGIIKPDELPTPPAMKKSLLPGTKRFTPMEKLYKIIHEELSDNRLDLTKNRNKKVRFCGETVSCRNSGTPPEYLFPVFEPTEADKKLRLQANLLSSFTINGSLSVAEANDLVQLIQEDVPDLKEPDKLQRDIEEGNINIEKILEIIAGNLGGELTKALEILKPEILENVSKFVGPIDEDPYPEVKMVSKEVMTDFNADDFTSTMNSNSQSLFREAEDFGTQFSPIEPIELIDAATSYSKVSEDGFEAENTIVSVSEHLNKPEGVELVFEPSSPPRDPSMLPPPSIDVTTILEEEEDPLEKIESVLSRQSGDNSSSECNLIQSKNLRSPFRHAEAQTYGVFGVRSVSRKIQTFQLLSSSSITETSSSTVFTCRETTESEEAPTSFQSLSEGEIIVSRLSPGEVIPSETRRSAPSFSARGNIDDNVLTNDLPRLLTLNSPNRMFTLDRSLRPL</sequence>
<accession>A0AA88HLL4</accession>
<evidence type="ECO:0000313" key="2">
    <source>
        <dbReference type="Proteomes" id="UP001187531"/>
    </source>
</evidence>
<dbReference type="EMBL" id="JAVRJZ010000019">
    <property type="protein sequence ID" value="KAK2707955.1"/>
    <property type="molecule type" value="Genomic_DNA"/>
</dbReference>
<dbReference type="AlphaFoldDB" id="A0AA88HLL4"/>
<reference evidence="1" key="1">
    <citation type="submission" date="2023-07" db="EMBL/GenBank/DDBJ databases">
        <title>Chromosome-level genome assembly of Artemia franciscana.</title>
        <authorList>
            <person name="Jo E."/>
        </authorList>
    </citation>
    <scope>NUCLEOTIDE SEQUENCE</scope>
    <source>
        <tissue evidence="1">Whole body</tissue>
    </source>
</reference>
<dbReference type="EMBL" id="JAVRJZ010000019">
    <property type="protein sequence ID" value="KAK2707957.1"/>
    <property type="molecule type" value="Genomic_DNA"/>
</dbReference>
<gene>
    <name evidence="1" type="ORF">QYM36_015589</name>
</gene>
<evidence type="ECO:0000313" key="1">
    <source>
        <dbReference type="EMBL" id="KAK2707956.1"/>
    </source>
</evidence>
<proteinExistence type="predicted"/>
<name>A0AA88HLL4_ARTSF</name>
<comment type="caution">
    <text evidence="1">The sequence shown here is derived from an EMBL/GenBank/DDBJ whole genome shotgun (WGS) entry which is preliminary data.</text>
</comment>
<dbReference type="EMBL" id="JAVRJZ010000019">
    <property type="protein sequence ID" value="KAK2707956.1"/>
    <property type="molecule type" value="Genomic_DNA"/>
</dbReference>
<protein>
    <submittedName>
        <fullName evidence="1">Uncharacterized protein</fullName>
    </submittedName>
</protein>
<dbReference type="Proteomes" id="UP001187531">
    <property type="component" value="Unassembled WGS sequence"/>
</dbReference>
<keyword evidence="2" id="KW-1185">Reference proteome</keyword>
<organism evidence="1 2">
    <name type="scientific">Artemia franciscana</name>
    <name type="common">Brine shrimp</name>
    <name type="synonym">Artemia sanfranciscana</name>
    <dbReference type="NCBI Taxonomy" id="6661"/>
    <lineage>
        <taxon>Eukaryota</taxon>
        <taxon>Metazoa</taxon>
        <taxon>Ecdysozoa</taxon>
        <taxon>Arthropoda</taxon>
        <taxon>Crustacea</taxon>
        <taxon>Branchiopoda</taxon>
        <taxon>Anostraca</taxon>
        <taxon>Artemiidae</taxon>
        <taxon>Artemia</taxon>
    </lineage>
</organism>